<organism evidence="1 2">
    <name type="scientific">Cirrhinus molitorella</name>
    <name type="common">mud carp</name>
    <dbReference type="NCBI Taxonomy" id="172907"/>
    <lineage>
        <taxon>Eukaryota</taxon>
        <taxon>Metazoa</taxon>
        <taxon>Chordata</taxon>
        <taxon>Craniata</taxon>
        <taxon>Vertebrata</taxon>
        <taxon>Euteleostomi</taxon>
        <taxon>Actinopterygii</taxon>
        <taxon>Neopterygii</taxon>
        <taxon>Teleostei</taxon>
        <taxon>Ostariophysi</taxon>
        <taxon>Cypriniformes</taxon>
        <taxon>Cyprinidae</taxon>
        <taxon>Labeoninae</taxon>
        <taxon>Labeonini</taxon>
        <taxon>Cirrhinus</taxon>
    </lineage>
</organism>
<keyword evidence="2" id="KW-1185">Reference proteome</keyword>
<comment type="caution">
    <text evidence="1">The sequence shown here is derived from an EMBL/GenBank/DDBJ whole genome shotgun (WGS) entry which is preliminary data.</text>
</comment>
<dbReference type="Proteomes" id="UP001558613">
    <property type="component" value="Unassembled WGS sequence"/>
</dbReference>
<protein>
    <submittedName>
        <fullName evidence="1">Uncharacterized protein</fullName>
    </submittedName>
</protein>
<evidence type="ECO:0000313" key="1">
    <source>
        <dbReference type="EMBL" id="KAL1264643.1"/>
    </source>
</evidence>
<evidence type="ECO:0000313" key="2">
    <source>
        <dbReference type="Proteomes" id="UP001558613"/>
    </source>
</evidence>
<name>A0ABR3MHV7_9TELE</name>
<sequence length="80" mass="8959">MPFAGLVCFESNQSLRINYPRVPHFGANEVRLGEALKPPLLISFHHPALGRLETARPVIAFFRQPSADWTAANQSLVYIL</sequence>
<reference evidence="1 2" key="1">
    <citation type="submission" date="2023-09" db="EMBL/GenBank/DDBJ databases">
        <authorList>
            <person name="Wang M."/>
        </authorList>
    </citation>
    <scope>NUCLEOTIDE SEQUENCE [LARGE SCALE GENOMIC DNA]</scope>
    <source>
        <strain evidence="1">GT-2023</strain>
        <tissue evidence="1">Liver</tissue>
    </source>
</reference>
<proteinExistence type="predicted"/>
<gene>
    <name evidence="1" type="ORF">QQF64_004998</name>
</gene>
<accession>A0ABR3MHV7</accession>
<dbReference type="EMBL" id="JAYMGO010000012">
    <property type="protein sequence ID" value="KAL1264643.1"/>
    <property type="molecule type" value="Genomic_DNA"/>
</dbReference>